<dbReference type="GO" id="GO:0003677">
    <property type="term" value="F:DNA binding"/>
    <property type="evidence" value="ECO:0007669"/>
    <property type="project" value="UniProtKB-KW"/>
</dbReference>
<dbReference type="EMBL" id="FMAK01000083">
    <property type="protein sequence ID" value="SCB71590.1"/>
    <property type="molecule type" value="Genomic_DNA"/>
</dbReference>
<dbReference type="CDD" id="cd00090">
    <property type="entry name" value="HTH_ARSR"/>
    <property type="match status" value="1"/>
</dbReference>
<dbReference type="SMART" id="SM00418">
    <property type="entry name" value="HTH_ARSR"/>
    <property type="match status" value="1"/>
</dbReference>
<dbReference type="PANTHER" id="PTHR43132:SF2">
    <property type="entry name" value="ARSENICAL RESISTANCE OPERON REPRESSOR ARSR-RELATED"/>
    <property type="match status" value="1"/>
</dbReference>
<evidence type="ECO:0000259" key="4">
    <source>
        <dbReference type="PROSITE" id="PS50987"/>
    </source>
</evidence>
<dbReference type="SUPFAM" id="SSF46785">
    <property type="entry name" value="Winged helix' DNA-binding domain"/>
    <property type="match status" value="1"/>
</dbReference>
<dbReference type="Gene3D" id="1.10.10.10">
    <property type="entry name" value="Winged helix-like DNA-binding domain superfamily/Winged helix DNA-binding domain"/>
    <property type="match status" value="1"/>
</dbReference>
<dbReference type="Pfam" id="PF01022">
    <property type="entry name" value="HTH_5"/>
    <property type="match status" value="1"/>
</dbReference>
<dbReference type="AlphaFoldDB" id="A0A1G4ERM4"/>
<dbReference type="InterPro" id="IPR036388">
    <property type="entry name" value="WH-like_DNA-bd_sf"/>
</dbReference>
<evidence type="ECO:0000256" key="1">
    <source>
        <dbReference type="ARBA" id="ARBA00023015"/>
    </source>
</evidence>
<evidence type="ECO:0000256" key="2">
    <source>
        <dbReference type="ARBA" id="ARBA00023125"/>
    </source>
</evidence>
<keyword evidence="3" id="KW-0804">Transcription</keyword>
<dbReference type="PRINTS" id="PR00778">
    <property type="entry name" value="HTHARSR"/>
</dbReference>
<keyword evidence="2" id="KW-0238">DNA-binding</keyword>
<dbReference type="InterPro" id="IPR011991">
    <property type="entry name" value="ArsR-like_HTH"/>
</dbReference>
<dbReference type="RefSeq" id="WP_088099822.1">
    <property type="nucleotide sequence ID" value="NZ_CP036038.1"/>
</dbReference>
<organism evidence="5 6">
    <name type="scientific">Bacillus mycoides</name>
    <dbReference type="NCBI Taxonomy" id="1405"/>
    <lineage>
        <taxon>Bacteria</taxon>
        <taxon>Bacillati</taxon>
        <taxon>Bacillota</taxon>
        <taxon>Bacilli</taxon>
        <taxon>Bacillales</taxon>
        <taxon>Bacillaceae</taxon>
        <taxon>Bacillus</taxon>
        <taxon>Bacillus cereus group</taxon>
    </lineage>
</organism>
<feature type="domain" description="HTH arsR-type" evidence="4">
    <location>
        <begin position="1"/>
        <end position="92"/>
    </location>
</feature>
<dbReference type="Proteomes" id="UP000195696">
    <property type="component" value="Unassembled WGS sequence"/>
</dbReference>
<sequence length="92" mass="10457">MTIYEKNAEILKVISHPIRIKVIAELVQRGECSVNQIVDILGIPQSTTSQHLAKMKSQKMVKCRRKGLENYYSASDKNINTIVEILLGKKLF</sequence>
<dbReference type="GO" id="GO:0003700">
    <property type="term" value="F:DNA-binding transcription factor activity"/>
    <property type="evidence" value="ECO:0007669"/>
    <property type="project" value="InterPro"/>
</dbReference>
<name>A0A1G4ERM4_BACMY</name>
<evidence type="ECO:0000256" key="3">
    <source>
        <dbReference type="ARBA" id="ARBA00023163"/>
    </source>
</evidence>
<protein>
    <recommendedName>
        <fullName evidence="4">HTH arsR-type domain-containing protein</fullName>
    </recommendedName>
</protein>
<proteinExistence type="predicted"/>
<gene>
    <name evidence="5" type="ORF">BWGO95_05841</name>
</gene>
<evidence type="ECO:0000313" key="5">
    <source>
        <dbReference type="EMBL" id="SCB71590.1"/>
    </source>
</evidence>
<evidence type="ECO:0000313" key="6">
    <source>
        <dbReference type="Proteomes" id="UP000195696"/>
    </source>
</evidence>
<dbReference type="PROSITE" id="PS50987">
    <property type="entry name" value="HTH_ARSR_2"/>
    <property type="match status" value="1"/>
</dbReference>
<dbReference type="InterPro" id="IPR051011">
    <property type="entry name" value="Metal_resp_trans_reg"/>
</dbReference>
<accession>A0A1G4ERM4</accession>
<dbReference type="PANTHER" id="PTHR43132">
    <property type="entry name" value="ARSENICAL RESISTANCE OPERON REPRESSOR ARSR-RELATED"/>
    <property type="match status" value="1"/>
</dbReference>
<dbReference type="InterPro" id="IPR036390">
    <property type="entry name" value="WH_DNA-bd_sf"/>
</dbReference>
<keyword evidence="1" id="KW-0805">Transcription regulation</keyword>
<dbReference type="NCBIfam" id="NF033788">
    <property type="entry name" value="HTH_metalloreg"/>
    <property type="match status" value="1"/>
</dbReference>
<dbReference type="InterPro" id="IPR001845">
    <property type="entry name" value="HTH_ArsR_DNA-bd_dom"/>
</dbReference>
<reference evidence="5 6" key="1">
    <citation type="submission" date="2016-08" db="EMBL/GenBank/DDBJ databases">
        <authorList>
            <person name="Seilhamer J.J."/>
        </authorList>
    </citation>
    <scope>NUCLEOTIDE SEQUENCE [LARGE SCALE GENOMIC DNA]</scope>
    <source>
        <strain evidence="5 6">SDA_GO95</strain>
    </source>
</reference>